<keyword evidence="9" id="KW-1133">Transmembrane helix</keyword>
<keyword evidence="11" id="KW-1185">Reference proteome</keyword>
<dbReference type="Gene3D" id="1.50.40.10">
    <property type="entry name" value="Mitochondrial carrier domain"/>
    <property type="match status" value="1"/>
</dbReference>
<dbReference type="Pfam" id="PF00153">
    <property type="entry name" value="Mito_carr"/>
    <property type="match status" value="2"/>
</dbReference>
<dbReference type="AlphaFoldDB" id="A0A7K6ZQS4"/>
<dbReference type="InterPro" id="IPR002067">
    <property type="entry name" value="MCP"/>
</dbReference>
<accession>A0A7K6ZQS4</accession>
<protein>
    <submittedName>
        <fullName evidence="10">S2543 protein</fullName>
    </submittedName>
</protein>
<evidence type="ECO:0000256" key="2">
    <source>
        <dbReference type="ARBA" id="ARBA00006375"/>
    </source>
</evidence>
<keyword evidence="3 8" id="KW-0813">Transport</keyword>
<dbReference type="InterPro" id="IPR023395">
    <property type="entry name" value="MCP_dom_sf"/>
</dbReference>
<feature type="non-terminal residue" evidence="10">
    <location>
        <position position="87"/>
    </location>
</feature>
<dbReference type="PROSITE" id="PS50920">
    <property type="entry name" value="SOLCAR"/>
    <property type="match status" value="1"/>
</dbReference>
<evidence type="ECO:0000256" key="5">
    <source>
        <dbReference type="ARBA" id="ARBA00022737"/>
    </source>
</evidence>
<feature type="transmembrane region" description="Helical" evidence="9">
    <location>
        <begin position="21"/>
        <end position="40"/>
    </location>
</feature>
<dbReference type="EMBL" id="VZSG01000186">
    <property type="protein sequence ID" value="NWX85887.1"/>
    <property type="molecule type" value="Genomic_DNA"/>
</dbReference>
<evidence type="ECO:0000256" key="8">
    <source>
        <dbReference type="RuleBase" id="RU000488"/>
    </source>
</evidence>
<name>A0A7K6ZQS4_9AVES</name>
<dbReference type="InterPro" id="IPR018108">
    <property type="entry name" value="MCP_transmembrane"/>
</dbReference>
<dbReference type="PANTHER" id="PTHR24089">
    <property type="entry name" value="SOLUTE CARRIER FAMILY 25"/>
    <property type="match status" value="1"/>
</dbReference>
<dbReference type="SUPFAM" id="SSF103506">
    <property type="entry name" value="Mitochondrial carrier"/>
    <property type="match status" value="1"/>
</dbReference>
<keyword evidence="4 7" id="KW-0812">Transmembrane</keyword>
<sequence length="87" mass="9830">GILHAFRKIKHQEGFFALYRGVSPAILGAIPFSAGSFFVYINLDRIWQEPIIRFTPLQNFINGCVAAAVAQTLSFPFETVKRKMQVQ</sequence>
<feature type="transmembrane region" description="Helical" evidence="9">
    <location>
        <begin position="60"/>
        <end position="77"/>
    </location>
</feature>
<evidence type="ECO:0000313" key="11">
    <source>
        <dbReference type="Proteomes" id="UP000538817"/>
    </source>
</evidence>
<evidence type="ECO:0000256" key="9">
    <source>
        <dbReference type="SAM" id="Phobius"/>
    </source>
</evidence>
<comment type="caution">
    <text evidence="10">The sequence shown here is derived from an EMBL/GenBank/DDBJ whole genome shotgun (WGS) entry which is preliminary data.</text>
</comment>
<evidence type="ECO:0000256" key="6">
    <source>
        <dbReference type="ARBA" id="ARBA00023136"/>
    </source>
</evidence>
<comment type="similarity">
    <text evidence="2 8">Belongs to the mitochondrial carrier (TC 2.A.29) family.</text>
</comment>
<gene>
    <name evidence="10" type="primary">Slc25a43</name>
    <name evidence="10" type="ORF">NOTPEN_R03158</name>
</gene>
<dbReference type="GO" id="GO:0055085">
    <property type="term" value="P:transmembrane transport"/>
    <property type="evidence" value="ECO:0007669"/>
    <property type="project" value="InterPro"/>
</dbReference>
<feature type="non-terminal residue" evidence="10">
    <location>
        <position position="1"/>
    </location>
</feature>
<keyword evidence="6 7" id="KW-0472">Membrane</keyword>
<evidence type="ECO:0000256" key="3">
    <source>
        <dbReference type="ARBA" id="ARBA00022448"/>
    </source>
</evidence>
<dbReference type="GO" id="GO:0016020">
    <property type="term" value="C:membrane"/>
    <property type="evidence" value="ECO:0007669"/>
    <property type="project" value="UniProtKB-SubCell"/>
</dbReference>
<dbReference type="PRINTS" id="PR00926">
    <property type="entry name" value="MITOCARRIER"/>
</dbReference>
<evidence type="ECO:0000256" key="4">
    <source>
        <dbReference type="ARBA" id="ARBA00022692"/>
    </source>
</evidence>
<keyword evidence="5" id="KW-0677">Repeat</keyword>
<proteinExistence type="inferred from homology"/>
<evidence type="ECO:0000256" key="1">
    <source>
        <dbReference type="ARBA" id="ARBA00004141"/>
    </source>
</evidence>
<dbReference type="Proteomes" id="UP000538817">
    <property type="component" value="Unassembled WGS sequence"/>
</dbReference>
<evidence type="ECO:0000313" key="10">
    <source>
        <dbReference type="EMBL" id="NWX85887.1"/>
    </source>
</evidence>
<feature type="repeat" description="Solcar" evidence="7">
    <location>
        <begin position="1"/>
        <end position="46"/>
    </location>
</feature>
<evidence type="ECO:0000256" key="7">
    <source>
        <dbReference type="PROSITE-ProRule" id="PRU00282"/>
    </source>
</evidence>
<comment type="subcellular location">
    <subcellularLocation>
        <location evidence="1">Membrane</location>
        <topology evidence="1">Multi-pass membrane protein</topology>
    </subcellularLocation>
</comment>
<organism evidence="10 11">
    <name type="scientific">Nothoprocta pentlandii</name>
    <dbReference type="NCBI Taxonomy" id="2585814"/>
    <lineage>
        <taxon>Eukaryota</taxon>
        <taxon>Metazoa</taxon>
        <taxon>Chordata</taxon>
        <taxon>Craniata</taxon>
        <taxon>Vertebrata</taxon>
        <taxon>Euteleostomi</taxon>
        <taxon>Archelosauria</taxon>
        <taxon>Archosauria</taxon>
        <taxon>Dinosauria</taxon>
        <taxon>Saurischia</taxon>
        <taxon>Theropoda</taxon>
        <taxon>Coelurosauria</taxon>
        <taxon>Aves</taxon>
        <taxon>Palaeognathae</taxon>
        <taxon>Tinamiformes</taxon>
        <taxon>Tinamidae</taxon>
        <taxon>Nothoprocta</taxon>
    </lineage>
</organism>
<reference evidence="10 11" key="1">
    <citation type="submission" date="2019-09" db="EMBL/GenBank/DDBJ databases">
        <title>Bird 10,000 Genomes (B10K) Project - Family phase.</title>
        <authorList>
            <person name="Zhang G."/>
        </authorList>
    </citation>
    <scope>NUCLEOTIDE SEQUENCE [LARGE SCALE GENOMIC DNA]</scope>
    <source>
        <strain evidence="10">B10K-MSB-04</strain>
    </source>
</reference>